<feature type="non-terminal residue" evidence="2">
    <location>
        <position position="157"/>
    </location>
</feature>
<proteinExistence type="predicted"/>
<feature type="signal peptide" evidence="1">
    <location>
        <begin position="1"/>
        <end position="32"/>
    </location>
</feature>
<comment type="caution">
    <text evidence="2">The sequence shown here is derived from an EMBL/GenBank/DDBJ whole genome shotgun (WGS) entry which is preliminary data.</text>
</comment>
<accession>A0A8T1S179</accession>
<dbReference type="AlphaFoldDB" id="A0A8T1S179"/>
<evidence type="ECO:0000256" key="1">
    <source>
        <dbReference type="SAM" id="SignalP"/>
    </source>
</evidence>
<keyword evidence="3" id="KW-1185">Reference proteome</keyword>
<reference evidence="2 3" key="1">
    <citation type="journal article" date="2020" name="G3 (Bethesda)">
        <title>Draft Genome of the Common Snapping Turtle, Chelydra serpentina, a Model for Phenotypic Plasticity in Reptiles.</title>
        <authorList>
            <person name="Das D."/>
            <person name="Singh S.K."/>
            <person name="Bierstedt J."/>
            <person name="Erickson A."/>
            <person name="Galli G.L.J."/>
            <person name="Crossley D.A. 2nd"/>
            <person name="Rhen T."/>
        </authorList>
    </citation>
    <scope>NUCLEOTIDE SEQUENCE [LARGE SCALE GENOMIC DNA]</scope>
    <source>
        <strain evidence="2">KW</strain>
    </source>
</reference>
<evidence type="ECO:0000313" key="3">
    <source>
        <dbReference type="Proteomes" id="UP000765507"/>
    </source>
</evidence>
<name>A0A8T1S179_CHESE</name>
<gene>
    <name evidence="2" type="ORF">G0U57_001208</name>
</gene>
<organism evidence="2 3">
    <name type="scientific">Chelydra serpentina</name>
    <name type="common">Snapping turtle</name>
    <name type="synonym">Testudo serpentina</name>
    <dbReference type="NCBI Taxonomy" id="8475"/>
    <lineage>
        <taxon>Eukaryota</taxon>
        <taxon>Metazoa</taxon>
        <taxon>Chordata</taxon>
        <taxon>Craniata</taxon>
        <taxon>Vertebrata</taxon>
        <taxon>Euteleostomi</taxon>
        <taxon>Archelosauria</taxon>
        <taxon>Testudinata</taxon>
        <taxon>Testudines</taxon>
        <taxon>Cryptodira</taxon>
        <taxon>Durocryptodira</taxon>
        <taxon>Americhelydia</taxon>
        <taxon>Chelydroidea</taxon>
        <taxon>Chelydridae</taxon>
        <taxon>Chelydra</taxon>
    </lineage>
</organism>
<dbReference type="OrthoDB" id="9427457at2759"/>
<sequence length="157" mass="16841">MAPVHWGTQAGRFRMTIPWGLLLSLLIYSAVSDIRCPEKAPSHGDCSYVSRSVSKGGSVNISLSTSETTLDLCKQNGSTLKWDPIYSFVKGVPTKLSSYFKERVSVSRGSFMVENVSQGAGGNYVFQDSNRKCLAQIALTVVGSSGSPSQSSAHQKG</sequence>
<protein>
    <submittedName>
        <fullName evidence="2">Uncharacterized protein</fullName>
    </submittedName>
</protein>
<dbReference type="EMBL" id="JAHGAV010001176">
    <property type="protein sequence ID" value="KAG6922716.1"/>
    <property type="molecule type" value="Genomic_DNA"/>
</dbReference>
<keyword evidence="1" id="KW-0732">Signal</keyword>
<evidence type="ECO:0000313" key="2">
    <source>
        <dbReference type="EMBL" id="KAG6922716.1"/>
    </source>
</evidence>
<feature type="chain" id="PRO_5035831864" evidence="1">
    <location>
        <begin position="33"/>
        <end position="157"/>
    </location>
</feature>
<dbReference type="Proteomes" id="UP000765507">
    <property type="component" value="Unassembled WGS sequence"/>
</dbReference>